<proteinExistence type="predicted"/>
<name>A0A917HRQ5_9SPHI</name>
<dbReference type="RefSeq" id="WP_188505833.1">
    <property type="nucleotide sequence ID" value="NZ_BMER01000001.1"/>
</dbReference>
<reference evidence="2" key="1">
    <citation type="journal article" date="2014" name="Int. J. Syst. Evol. Microbiol.">
        <title>Complete genome sequence of Corynebacterium casei LMG S-19264T (=DSM 44701T), isolated from a smear-ripened cheese.</title>
        <authorList>
            <consortium name="US DOE Joint Genome Institute (JGI-PGF)"/>
            <person name="Walter F."/>
            <person name="Albersmeier A."/>
            <person name="Kalinowski J."/>
            <person name="Ruckert C."/>
        </authorList>
    </citation>
    <scope>NUCLEOTIDE SEQUENCE</scope>
    <source>
        <strain evidence="2">CGMCC 1.12195</strain>
    </source>
</reference>
<keyword evidence="3" id="KW-1185">Reference proteome</keyword>
<feature type="transmembrane region" description="Helical" evidence="1">
    <location>
        <begin position="5"/>
        <end position="23"/>
    </location>
</feature>
<evidence type="ECO:0008006" key="4">
    <source>
        <dbReference type="Google" id="ProtNLM"/>
    </source>
</evidence>
<comment type="caution">
    <text evidence="2">The sequence shown here is derived from an EMBL/GenBank/DDBJ whole genome shotgun (WGS) entry which is preliminary data.</text>
</comment>
<dbReference type="AlphaFoldDB" id="A0A917HRQ5"/>
<dbReference type="InterPro" id="IPR015943">
    <property type="entry name" value="WD40/YVTN_repeat-like_dom_sf"/>
</dbReference>
<dbReference type="Gene3D" id="2.130.10.10">
    <property type="entry name" value="YVTN repeat-like/Quinoprotein amine dehydrogenase"/>
    <property type="match status" value="1"/>
</dbReference>
<evidence type="ECO:0000256" key="1">
    <source>
        <dbReference type="SAM" id="Phobius"/>
    </source>
</evidence>
<keyword evidence="1" id="KW-0812">Transmembrane</keyword>
<dbReference type="SUPFAM" id="SSF50998">
    <property type="entry name" value="Quinoprotein alcohol dehydrogenase-like"/>
    <property type="match status" value="1"/>
</dbReference>
<dbReference type="Proteomes" id="UP000660862">
    <property type="component" value="Unassembled WGS sequence"/>
</dbReference>
<keyword evidence="1" id="KW-1133">Transmembrane helix</keyword>
<protein>
    <recommendedName>
        <fullName evidence="4">PQQ-like domain-containing protein</fullName>
    </recommendedName>
</protein>
<evidence type="ECO:0000313" key="2">
    <source>
        <dbReference type="EMBL" id="GGG87237.1"/>
    </source>
</evidence>
<accession>A0A917HRQ5</accession>
<evidence type="ECO:0000313" key="3">
    <source>
        <dbReference type="Proteomes" id="UP000660862"/>
    </source>
</evidence>
<gene>
    <name evidence="2" type="ORF">GCM10007415_21160</name>
</gene>
<keyword evidence="1" id="KW-0472">Membrane</keyword>
<dbReference type="EMBL" id="BMER01000001">
    <property type="protein sequence ID" value="GGG87237.1"/>
    <property type="molecule type" value="Genomic_DNA"/>
</dbReference>
<organism evidence="2 3">
    <name type="scientific">Parapedobacter pyrenivorans</name>
    <dbReference type="NCBI Taxonomy" id="1305674"/>
    <lineage>
        <taxon>Bacteria</taxon>
        <taxon>Pseudomonadati</taxon>
        <taxon>Bacteroidota</taxon>
        <taxon>Sphingobacteriia</taxon>
        <taxon>Sphingobacteriales</taxon>
        <taxon>Sphingobacteriaceae</taxon>
        <taxon>Parapedobacter</taxon>
    </lineage>
</organism>
<sequence length="245" mass="27123">MRNIIIATSIVFIAVLITSYFYFSNLRQSDLPNHEIENTAIDEDVEDEISSGESPIWTFNLHAALITRPIVGSIGDTSRFILVQDAYHILYAISPSGQQLWNAQLPGPILGDIQQLADLTLVFTTAERLYRIDTDGDPLPGFSLQLPQRATGQGVTASHESAEDIRIDVQAGSRLLSFDARGRHLQTRNREANEAADGNQEVQADTGIGLPAGCNPLSYYGPLSEEGNYLLCGKDDRKLYCYRYE</sequence>
<reference evidence="2" key="2">
    <citation type="submission" date="2020-09" db="EMBL/GenBank/DDBJ databases">
        <authorList>
            <person name="Sun Q."/>
            <person name="Zhou Y."/>
        </authorList>
    </citation>
    <scope>NUCLEOTIDE SEQUENCE</scope>
    <source>
        <strain evidence="2">CGMCC 1.12195</strain>
    </source>
</reference>
<dbReference type="InterPro" id="IPR011047">
    <property type="entry name" value="Quinoprotein_ADH-like_sf"/>
</dbReference>